<dbReference type="EMBL" id="CAXKWB010004266">
    <property type="protein sequence ID" value="CAL4073060.1"/>
    <property type="molecule type" value="Genomic_DNA"/>
</dbReference>
<dbReference type="AlphaFoldDB" id="A0AAV2Q612"/>
<sequence>LRQSADIGLFAKVQKSDSSPKCRSRTLRQSAEVRSLPFFQTLCHSTYSSLRQSADVKLFAKVQISDSSPQRRSLTLCHTAVDGSFTTVQKSDSSPQCRS</sequence>
<accession>A0AAV2Q612</accession>
<proteinExistence type="predicted"/>
<gene>
    <name evidence="1" type="ORF">MNOR_LOCUS9009</name>
</gene>
<comment type="caution">
    <text evidence="1">The sequence shown here is derived from an EMBL/GenBank/DDBJ whole genome shotgun (WGS) entry which is preliminary data.</text>
</comment>
<dbReference type="Proteomes" id="UP001497623">
    <property type="component" value="Unassembled WGS sequence"/>
</dbReference>
<evidence type="ECO:0000313" key="2">
    <source>
        <dbReference type="Proteomes" id="UP001497623"/>
    </source>
</evidence>
<feature type="non-terminal residue" evidence="1">
    <location>
        <position position="1"/>
    </location>
</feature>
<reference evidence="1 2" key="1">
    <citation type="submission" date="2024-05" db="EMBL/GenBank/DDBJ databases">
        <authorList>
            <person name="Wallberg A."/>
        </authorList>
    </citation>
    <scope>NUCLEOTIDE SEQUENCE [LARGE SCALE GENOMIC DNA]</scope>
</reference>
<organism evidence="1 2">
    <name type="scientific">Meganyctiphanes norvegica</name>
    <name type="common">Northern krill</name>
    <name type="synonym">Thysanopoda norvegica</name>
    <dbReference type="NCBI Taxonomy" id="48144"/>
    <lineage>
        <taxon>Eukaryota</taxon>
        <taxon>Metazoa</taxon>
        <taxon>Ecdysozoa</taxon>
        <taxon>Arthropoda</taxon>
        <taxon>Crustacea</taxon>
        <taxon>Multicrustacea</taxon>
        <taxon>Malacostraca</taxon>
        <taxon>Eumalacostraca</taxon>
        <taxon>Eucarida</taxon>
        <taxon>Euphausiacea</taxon>
        <taxon>Euphausiidae</taxon>
        <taxon>Meganyctiphanes</taxon>
    </lineage>
</organism>
<evidence type="ECO:0000313" key="1">
    <source>
        <dbReference type="EMBL" id="CAL4073060.1"/>
    </source>
</evidence>
<keyword evidence="2" id="KW-1185">Reference proteome</keyword>
<protein>
    <submittedName>
        <fullName evidence="1">Uncharacterized protein</fullName>
    </submittedName>
</protein>
<name>A0AAV2Q612_MEGNR</name>